<dbReference type="RefSeq" id="XP_046061704.1">
    <property type="nucleotide sequence ID" value="XM_046204149.1"/>
</dbReference>
<comment type="caution">
    <text evidence="4">The sequence shown here is derived from an EMBL/GenBank/DDBJ whole genome shotgun (WGS) entry which is preliminary data.</text>
</comment>
<evidence type="ECO:0000256" key="1">
    <source>
        <dbReference type="ARBA" id="ARBA00005664"/>
    </source>
</evidence>
<dbReference type="GeneID" id="70235164"/>
<reference evidence="4" key="1">
    <citation type="journal article" date="2021" name="Open Biol.">
        <title>Shared evolutionary footprints suggest mitochondrial oxidative damage underlies multiple complex I losses in fungi.</title>
        <authorList>
            <person name="Schikora-Tamarit M.A."/>
            <person name="Marcet-Houben M."/>
            <person name="Nosek J."/>
            <person name="Gabaldon T."/>
        </authorList>
    </citation>
    <scope>NUCLEOTIDE SEQUENCE</scope>
    <source>
        <strain evidence="4">CBS6075</strain>
    </source>
</reference>
<dbReference type="Proteomes" id="UP000769157">
    <property type="component" value="Unassembled WGS sequence"/>
</dbReference>
<dbReference type="GO" id="GO:0006487">
    <property type="term" value="P:protein N-linked glycosylation"/>
    <property type="evidence" value="ECO:0007669"/>
    <property type="project" value="TreeGrafter"/>
</dbReference>
<dbReference type="OrthoDB" id="407658at2759"/>
<dbReference type="InterPro" id="IPR008630">
    <property type="entry name" value="Glyco_trans_34"/>
</dbReference>
<keyword evidence="3" id="KW-0808">Transferase</keyword>
<comment type="similarity">
    <text evidence="1">Belongs to the glycosyltransferase 34 family.</text>
</comment>
<keyword evidence="2" id="KW-0328">Glycosyltransferase</keyword>
<dbReference type="GO" id="GO:0016757">
    <property type="term" value="F:glycosyltransferase activity"/>
    <property type="evidence" value="ECO:0007669"/>
    <property type="project" value="UniProtKB-KW"/>
</dbReference>
<dbReference type="FunFam" id="3.90.550.10:FF:000117">
    <property type="entry name" value="Glycosyltransferase family 34 protein"/>
    <property type="match status" value="1"/>
</dbReference>
<evidence type="ECO:0000256" key="3">
    <source>
        <dbReference type="ARBA" id="ARBA00022679"/>
    </source>
</evidence>
<dbReference type="PANTHER" id="PTHR31306:SF5">
    <property type="entry name" value="ALPHA-1,6-MANNOSYLTRANSFERASE MNN10-RELATED"/>
    <property type="match status" value="1"/>
</dbReference>
<dbReference type="GO" id="GO:0000139">
    <property type="term" value="C:Golgi membrane"/>
    <property type="evidence" value="ECO:0007669"/>
    <property type="project" value="TreeGrafter"/>
</dbReference>
<proteinExistence type="inferred from homology"/>
<sequence>MFKSSSASEPYSKSLKPASRRQFNQFSTIASHIRRRPYLLLLLLPLLFLIPHYHKTPKVVIILAANEGGGVQRWKTPQEWSVERSSIANKRDYAERHGYVLSIKDTALKRRYSHEWREGWEKADILKQTMRQYPQAEWFWWLDLHTFIMEPDISLEEYLLKDLESRTYRDLSYWNPLRIVVDSPYVDVKNSPVDMIMAQDCGGFNLGSFLVRRSPWTDMLLDLWWDPVLYEQMHMSWEHKEQDCLETLYSSQPWIRERIGFVPLRAINSFPPGACADQKDDPQFFYNEKDRDFLVNMAGCNFGDRSCWNEYDHYRNLQKRLNSRNRWWWLPGWFK</sequence>
<dbReference type="InterPro" id="IPR029044">
    <property type="entry name" value="Nucleotide-diphossugar_trans"/>
</dbReference>
<dbReference type="PANTHER" id="PTHR31306">
    <property type="entry name" value="ALPHA-1,6-MANNOSYLTRANSFERASE MNN11-RELATED"/>
    <property type="match status" value="1"/>
</dbReference>
<protein>
    <recommendedName>
        <fullName evidence="6">Alpha-1,6-mannosyltransferase MNN10</fullName>
    </recommendedName>
</protein>
<evidence type="ECO:0000256" key="2">
    <source>
        <dbReference type="ARBA" id="ARBA00022676"/>
    </source>
</evidence>
<dbReference type="EMBL" id="JAEUBE010000199">
    <property type="protein sequence ID" value="KAH3666748.1"/>
    <property type="molecule type" value="Genomic_DNA"/>
</dbReference>
<reference evidence="4" key="2">
    <citation type="submission" date="2021-01" db="EMBL/GenBank/DDBJ databases">
        <authorList>
            <person name="Schikora-Tamarit M.A."/>
        </authorList>
    </citation>
    <scope>NUCLEOTIDE SEQUENCE</scope>
    <source>
        <strain evidence="4">CBS6075</strain>
    </source>
</reference>
<name>A0A9P8P711_9ASCO</name>
<dbReference type="Gene3D" id="3.90.550.10">
    <property type="entry name" value="Spore Coat Polysaccharide Biosynthesis Protein SpsA, Chain A"/>
    <property type="match status" value="1"/>
</dbReference>
<keyword evidence="5" id="KW-1185">Reference proteome</keyword>
<evidence type="ECO:0000313" key="4">
    <source>
        <dbReference type="EMBL" id="KAH3666748.1"/>
    </source>
</evidence>
<evidence type="ECO:0008006" key="6">
    <source>
        <dbReference type="Google" id="ProtNLM"/>
    </source>
</evidence>
<accession>A0A9P8P711</accession>
<dbReference type="AlphaFoldDB" id="A0A9P8P711"/>
<evidence type="ECO:0000313" key="5">
    <source>
        <dbReference type="Proteomes" id="UP000769157"/>
    </source>
</evidence>
<organism evidence="4 5">
    <name type="scientific">Ogataea philodendri</name>
    <dbReference type="NCBI Taxonomy" id="1378263"/>
    <lineage>
        <taxon>Eukaryota</taxon>
        <taxon>Fungi</taxon>
        <taxon>Dikarya</taxon>
        <taxon>Ascomycota</taxon>
        <taxon>Saccharomycotina</taxon>
        <taxon>Pichiomycetes</taxon>
        <taxon>Pichiales</taxon>
        <taxon>Pichiaceae</taxon>
        <taxon>Ogataea</taxon>
    </lineage>
</organism>
<dbReference type="Pfam" id="PF05637">
    <property type="entry name" value="Glyco_transf_34"/>
    <property type="match status" value="1"/>
</dbReference>
<gene>
    <name evidence="4" type="ORF">OGAPHI_003197</name>
</gene>